<dbReference type="GO" id="GO:0008855">
    <property type="term" value="F:exodeoxyribonuclease VII activity"/>
    <property type="evidence" value="ECO:0007669"/>
    <property type="project" value="UniProtKB-UniRule"/>
</dbReference>
<dbReference type="InterPro" id="IPR003753">
    <property type="entry name" value="Exonuc_VII_L"/>
</dbReference>
<evidence type="ECO:0000256" key="1">
    <source>
        <dbReference type="ARBA" id="ARBA00022490"/>
    </source>
</evidence>
<comment type="catalytic activity">
    <reaction evidence="5 6">
        <text>Exonucleolytic cleavage in either 5'- to 3'- or 3'- to 5'-direction to yield nucleoside 5'-phosphates.</text>
        <dbReference type="EC" id="3.1.11.6"/>
    </reaction>
</comment>
<keyword evidence="1 5" id="KW-0963">Cytoplasm</keyword>
<dbReference type="Pfam" id="PF02601">
    <property type="entry name" value="Exonuc_VII_L"/>
    <property type="match status" value="1"/>
</dbReference>
<dbReference type="OrthoDB" id="9802795at2"/>
<dbReference type="PANTHER" id="PTHR30008:SF0">
    <property type="entry name" value="EXODEOXYRIBONUCLEASE 7 LARGE SUBUNIT"/>
    <property type="match status" value="1"/>
</dbReference>
<evidence type="ECO:0000256" key="4">
    <source>
        <dbReference type="ARBA" id="ARBA00022839"/>
    </source>
</evidence>
<feature type="domain" description="Exonuclease VII large subunit C-terminal" evidence="7">
    <location>
        <begin position="124"/>
        <end position="341"/>
    </location>
</feature>
<evidence type="ECO:0000313" key="10">
    <source>
        <dbReference type="Proteomes" id="UP000184389"/>
    </source>
</evidence>
<dbReference type="NCBIfam" id="TIGR00237">
    <property type="entry name" value="xseA"/>
    <property type="match status" value="1"/>
</dbReference>
<comment type="subcellular location">
    <subcellularLocation>
        <location evidence="5 6">Cytoplasm</location>
    </subcellularLocation>
</comment>
<dbReference type="InterPro" id="IPR025824">
    <property type="entry name" value="OB-fold_nuc-bd_dom"/>
</dbReference>
<dbReference type="GO" id="GO:0009318">
    <property type="term" value="C:exodeoxyribonuclease VII complex"/>
    <property type="evidence" value="ECO:0007669"/>
    <property type="project" value="UniProtKB-UniRule"/>
</dbReference>
<gene>
    <name evidence="5" type="primary">xseA</name>
    <name evidence="9" type="ORF">SAMN02745180_01781</name>
</gene>
<dbReference type="EMBL" id="FQXR01000007">
    <property type="protein sequence ID" value="SHI01615.1"/>
    <property type="molecule type" value="Genomic_DNA"/>
</dbReference>
<evidence type="ECO:0000259" key="7">
    <source>
        <dbReference type="Pfam" id="PF02601"/>
    </source>
</evidence>
<dbReference type="Proteomes" id="UP000184389">
    <property type="component" value="Unassembled WGS sequence"/>
</dbReference>
<dbReference type="GO" id="GO:0006308">
    <property type="term" value="P:DNA catabolic process"/>
    <property type="evidence" value="ECO:0007669"/>
    <property type="project" value="UniProtKB-UniRule"/>
</dbReference>
<dbReference type="GO" id="GO:0005737">
    <property type="term" value="C:cytoplasm"/>
    <property type="evidence" value="ECO:0007669"/>
    <property type="project" value="UniProtKB-SubCell"/>
</dbReference>
<keyword evidence="3 5" id="KW-0378">Hydrolase</keyword>
<name>A0A1M5XP60_9FIRM</name>
<reference evidence="9 10" key="1">
    <citation type="submission" date="2016-11" db="EMBL/GenBank/DDBJ databases">
        <authorList>
            <person name="Jaros S."/>
            <person name="Januszkiewicz K."/>
            <person name="Wedrychowicz H."/>
        </authorList>
    </citation>
    <scope>NUCLEOTIDE SEQUENCE [LARGE SCALE GENOMIC DNA]</scope>
    <source>
        <strain evidence="9 10">DSM 13106</strain>
    </source>
</reference>
<protein>
    <recommendedName>
        <fullName evidence="5">Exodeoxyribonuclease 7 large subunit</fullName>
        <ecNumber evidence="5">3.1.11.6</ecNumber>
    </recommendedName>
    <alternativeName>
        <fullName evidence="5">Exodeoxyribonuclease VII large subunit</fullName>
        <shortName evidence="5">Exonuclease VII large subunit</shortName>
    </alternativeName>
</protein>
<keyword evidence="10" id="KW-1185">Reference proteome</keyword>
<proteinExistence type="inferred from homology"/>
<evidence type="ECO:0000256" key="6">
    <source>
        <dbReference type="RuleBase" id="RU004355"/>
    </source>
</evidence>
<evidence type="ECO:0000259" key="8">
    <source>
        <dbReference type="Pfam" id="PF13742"/>
    </source>
</evidence>
<dbReference type="AlphaFoldDB" id="A0A1M5XP60"/>
<accession>A0A1M5XP60</accession>
<comment type="similarity">
    <text evidence="5 6">Belongs to the XseA family.</text>
</comment>
<sequence>MSGKPLKVSEVNQYIKRVLASDFILTNLCVEGEISNFKHHYSGHMYFSLKDEKSRIRCVMFKNDNQCVDINLKDGMKVIASGYISVFERDGDYQFYVKNIRESGLGDLYIAFNKLKNKLELEGLFDEAHKKSIPRFPQKIGVVTSSTGAAIRDIINVINRRFPIADLIVYPVLVQGEGAPKEIIEGLSYFDNREDIDLIITGRGGGSIEELYAFNDESLARTIYSLKKPIISAVGHETDFTIADFVADLRAPTPSAAAELAVPEVDSLKCSLNDDYNKLINSILAFKEYKSRELEYYKNKLDYNNPETKLNQNRQYIDSLFKDLNKNFNMKIETYYREIEKLGDKLNLLSPLSSLNRGYSILLDQDGEVIKTVDNLKIDDKFTIILKNGMIEGKVVKINKGEFEDGFK</sequence>
<dbReference type="STRING" id="1123281.SAMN02745180_01781"/>
<evidence type="ECO:0000256" key="3">
    <source>
        <dbReference type="ARBA" id="ARBA00022801"/>
    </source>
</evidence>
<dbReference type="InterPro" id="IPR020579">
    <property type="entry name" value="Exonuc_VII_lsu_C"/>
</dbReference>
<dbReference type="HAMAP" id="MF_00378">
    <property type="entry name" value="Exonuc_7_L"/>
    <property type="match status" value="1"/>
</dbReference>
<comment type="function">
    <text evidence="5">Bidirectionally degrades single-stranded DNA into large acid-insoluble oligonucleotides, which are then degraded further into small acid-soluble oligonucleotides.</text>
</comment>
<evidence type="ECO:0000313" key="9">
    <source>
        <dbReference type="EMBL" id="SHI01615.1"/>
    </source>
</evidence>
<dbReference type="PANTHER" id="PTHR30008">
    <property type="entry name" value="EXODEOXYRIBONUCLEASE 7 LARGE SUBUNIT"/>
    <property type="match status" value="1"/>
</dbReference>
<keyword evidence="4 5" id="KW-0269">Exonuclease</keyword>
<keyword evidence="2 5" id="KW-0540">Nuclease</keyword>
<organism evidence="9 10">
    <name type="scientific">Sporanaerobacter acetigenes DSM 13106</name>
    <dbReference type="NCBI Taxonomy" id="1123281"/>
    <lineage>
        <taxon>Bacteria</taxon>
        <taxon>Bacillati</taxon>
        <taxon>Bacillota</taxon>
        <taxon>Tissierellia</taxon>
        <taxon>Tissierellales</taxon>
        <taxon>Sporanaerobacteraceae</taxon>
        <taxon>Sporanaerobacter</taxon>
    </lineage>
</organism>
<feature type="domain" description="OB-fold nucleic acid binding" evidence="8">
    <location>
        <begin position="6"/>
        <end position="101"/>
    </location>
</feature>
<dbReference type="GO" id="GO:0003676">
    <property type="term" value="F:nucleic acid binding"/>
    <property type="evidence" value="ECO:0007669"/>
    <property type="project" value="InterPro"/>
</dbReference>
<comment type="subunit">
    <text evidence="5">Heterooligomer composed of large and small subunits.</text>
</comment>
<dbReference type="CDD" id="cd04489">
    <property type="entry name" value="ExoVII_LU_OBF"/>
    <property type="match status" value="1"/>
</dbReference>
<dbReference type="RefSeq" id="WP_072744443.1">
    <property type="nucleotide sequence ID" value="NZ_FQXR01000007.1"/>
</dbReference>
<dbReference type="EC" id="3.1.11.6" evidence="5"/>
<evidence type="ECO:0000256" key="2">
    <source>
        <dbReference type="ARBA" id="ARBA00022722"/>
    </source>
</evidence>
<evidence type="ECO:0000256" key="5">
    <source>
        <dbReference type="HAMAP-Rule" id="MF_00378"/>
    </source>
</evidence>
<dbReference type="Pfam" id="PF13742">
    <property type="entry name" value="tRNA_anti_2"/>
    <property type="match status" value="1"/>
</dbReference>